<evidence type="ECO:0000256" key="1">
    <source>
        <dbReference type="ARBA" id="ARBA00009981"/>
    </source>
</evidence>
<evidence type="ECO:0000313" key="4">
    <source>
        <dbReference type="Proteomes" id="UP000003527"/>
    </source>
</evidence>
<dbReference type="AlphaFoldDB" id="G9WWR8"/>
<comment type="similarity">
    <text evidence="1 2">Belongs to the phD/YefM antitoxin family.</text>
</comment>
<sequence>MVALKTADIRNEFKKVSDMVHTGEKVLISRPRNENLVILSEKEYNELERIRKNSEYLAKIDASIEQVNQGRTVTKSMEELEDMAK</sequence>
<dbReference type="SUPFAM" id="SSF143120">
    <property type="entry name" value="YefM-like"/>
    <property type="match status" value="1"/>
</dbReference>
<evidence type="ECO:0000256" key="2">
    <source>
        <dbReference type="RuleBase" id="RU362080"/>
    </source>
</evidence>
<accession>G9WWR8</accession>
<dbReference type="Pfam" id="PF02604">
    <property type="entry name" value="PhdYeFM_antitox"/>
    <property type="match status" value="1"/>
</dbReference>
<dbReference type="PATRIC" id="fig|796944.3.peg.2268"/>
<dbReference type="EMBL" id="AFZD01000021">
    <property type="protein sequence ID" value="EHL09471.1"/>
    <property type="molecule type" value="Genomic_DNA"/>
</dbReference>
<evidence type="ECO:0000313" key="3">
    <source>
        <dbReference type="EMBL" id="EHL09471.1"/>
    </source>
</evidence>
<reference evidence="3 4" key="1">
    <citation type="submission" date="2011-08" db="EMBL/GenBank/DDBJ databases">
        <title>The Genome Sequence of Oribacterium sp. ACB7.</title>
        <authorList>
            <consortium name="The Broad Institute Genome Sequencing Platform"/>
            <person name="Earl A."/>
            <person name="Ward D."/>
            <person name="Feldgarden M."/>
            <person name="Gevers D."/>
            <person name="Sizova M."/>
            <person name="Hazen A."/>
            <person name="Epstein S."/>
            <person name="Young S.K."/>
            <person name="Zeng Q."/>
            <person name="Gargeya S."/>
            <person name="Fitzgerald M."/>
            <person name="Haas B."/>
            <person name="Abouelleil A."/>
            <person name="Alvarado L."/>
            <person name="Arachchi H.M."/>
            <person name="Berlin A."/>
            <person name="Brown A."/>
            <person name="Chapman S.B."/>
            <person name="Chen Z."/>
            <person name="Dunbar C."/>
            <person name="Freedman E."/>
            <person name="Gearin G."/>
            <person name="Gellesch M."/>
            <person name="Goldberg J."/>
            <person name="Griggs A."/>
            <person name="Gujja S."/>
            <person name="Heiman D."/>
            <person name="Howarth C."/>
            <person name="Larson L."/>
            <person name="Lui A."/>
            <person name="MacDonald P.J.P."/>
            <person name="Montmayeur A."/>
            <person name="Murphy C."/>
            <person name="Neiman D."/>
            <person name="Pearson M."/>
            <person name="Priest M."/>
            <person name="Roberts A."/>
            <person name="Saif S."/>
            <person name="Shea T."/>
            <person name="Shenoy N."/>
            <person name="Sisk P."/>
            <person name="Stolte C."/>
            <person name="Sykes S."/>
            <person name="Wortman J."/>
            <person name="Nusbaum C."/>
            <person name="Birren B."/>
        </authorList>
    </citation>
    <scope>NUCLEOTIDE SEQUENCE [LARGE SCALE GENOMIC DNA]</scope>
    <source>
        <strain evidence="3 4">ACB7</strain>
    </source>
</reference>
<dbReference type="InterPro" id="IPR036165">
    <property type="entry name" value="YefM-like_sf"/>
</dbReference>
<proteinExistence type="inferred from homology"/>
<comment type="caution">
    <text evidence="3">The sequence shown here is derived from an EMBL/GenBank/DDBJ whole genome shotgun (WGS) entry which is preliminary data.</text>
</comment>
<organism evidence="3 4">
    <name type="scientific">Oribacterium asaccharolyticum ACB7</name>
    <dbReference type="NCBI Taxonomy" id="796944"/>
    <lineage>
        <taxon>Bacteria</taxon>
        <taxon>Bacillati</taxon>
        <taxon>Bacillota</taxon>
        <taxon>Clostridia</taxon>
        <taxon>Lachnospirales</taxon>
        <taxon>Lachnospiraceae</taxon>
        <taxon>Oribacterium</taxon>
    </lineage>
</organism>
<dbReference type="InterPro" id="IPR006442">
    <property type="entry name" value="Antitoxin_Phd/YefM"/>
</dbReference>
<keyword evidence="4" id="KW-1185">Reference proteome</keyword>
<dbReference type="Proteomes" id="UP000003527">
    <property type="component" value="Unassembled WGS sequence"/>
</dbReference>
<comment type="function">
    <text evidence="2">Antitoxin component of a type II toxin-antitoxin (TA) system.</text>
</comment>
<protein>
    <recommendedName>
        <fullName evidence="2">Antitoxin</fullName>
    </recommendedName>
</protein>
<dbReference type="RefSeq" id="WP_009537273.1">
    <property type="nucleotide sequence ID" value="NZ_JH414505.1"/>
</dbReference>
<dbReference type="HOGENOM" id="CLU_155837_4_0_9"/>
<name>G9WWR8_9FIRM</name>
<dbReference type="Gene3D" id="3.40.1620.10">
    <property type="entry name" value="YefM-like domain"/>
    <property type="match status" value="1"/>
</dbReference>
<gene>
    <name evidence="3" type="ORF">HMPREF9624_01512</name>
</gene>